<organism evidence="2 3">
    <name type="scientific">Engystomops pustulosus</name>
    <name type="common">Tungara frog</name>
    <name type="synonym">Physalaemus pustulosus</name>
    <dbReference type="NCBI Taxonomy" id="76066"/>
    <lineage>
        <taxon>Eukaryota</taxon>
        <taxon>Metazoa</taxon>
        <taxon>Chordata</taxon>
        <taxon>Craniata</taxon>
        <taxon>Vertebrata</taxon>
        <taxon>Euteleostomi</taxon>
        <taxon>Amphibia</taxon>
        <taxon>Batrachia</taxon>
        <taxon>Anura</taxon>
        <taxon>Neobatrachia</taxon>
        <taxon>Hyloidea</taxon>
        <taxon>Leptodactylidae</taxon>
        <taxon>Leiuperinae</taxon>
        <taxon>Engystomops</taxon>
    </lineage>
</organism>
<keyword evidence="1" id="KW-0472">Membrane</keyword>
<dbReference type="EMBL" id="WNYA01000528">
    <property type="protein sequence ID" value="KAG8548091.1"/>
    <property type="molecule type" value="Genomic_DNA"/>
</dbReference>
<name>A0AAV6ZNA1_ENGPU</name>
<comment type="caution">
    <text evidence="2">The sequence shown here is derived from an EMBL/GenBank/DDBJ whole genome shotgun (WGS) entry which is preliminary data.</text>
</comment>
<accession>A0AAV6ZNA1</accession>
<proteinExistence type="predicted"/>
<keyword evidence="1" id="KW-0812">Transmembrane</keyword>
<evidence type="ECO:0000313" key="2">
    <source>
        <dbReference type="EMBL" id="KAG8548091.1"/>
    </source>
</evidence>
<feature type="transmembrane region" description="Helical" evidence="1">
    <location>
        <begin position="7"/>
        <end position="28"/>
    </location>
</feature>
<evidence type="ECO:0000256" key="1">
    <source>
        <dbReference type="SAM" id="Phobius"/>
    </source>
</evidence>
<sequence length="94" mass="10236">MLQMVRVSSQLLSGVLILLEIMVLWGLVNNAGLGFTFAPNAWQTRADFAKVLNINLGLMRDFEFVASPHKGKGANSSSFQRGGRLPIVGEELSC</sequence>
<gene>
    <name evidence="2" type="ORF">GDO81_026724</name>
</gene>
<dbReference type="AlphaFoldDB" id="A0AAV6ZNA1"/>
<dbReference type="Proteomes" id="UP000824782">
    <property type="component" value="Unassembled WGS sequence"/>
</dbReference>
<evidence type="ECO:0000313" key="3">
    <source>
        <dbReference type="Proteomes" id="UP000824782"/>
    </source>
</evidence>
<keyword evidence="3" id="KW-1185">Reference proteome</keyword>
<protein>
    <submittedName>
        <fullName evidence="2">Uncharacterized protein</fullName>
    </submittedName>
</protein>
<reference evidence="2" key="1">
    <citation type="thesis" date="2020" institute="ProQuest LLC" country="789 East Eisenhower Parkway, Ann Arbor, MI, USA">
        <title>Comparative Genomics and Chromosome Evolution.</title>
        <authorList>
            <person name="Mudd A.B."/>
        </authorList>
    </citation>
    <scope>NUCLEOTIDE SEQUENCE</scope>
    <source>
        <strain evidence="2">237g6f4</strain>
        <tissue evidence="2">Blood</tissue>
    </source>
</reference>
<keyword evidence="1" id="KW-1133">Transmembrane helix</keyword>